<keyword evidence="2" id="KW-0145">Chemotaxis</keyword>
<gene>
    <name evidence="8" type="ORF">SAMN05216234_12315</name>
</gene>
<dbReference type="PROSITE" id="PS50887">
    <property type="entry name" value="GGDEF"/>
    <property type="match status" value="1"/>
</dbReference>
<dbReference type="InterPro" id="IPR001789">
    <property type="entry name" value="Sig_transdc_resp-reg_receiver"/>
</dbReference>
<keyword evidence="9" id="KW-1185">Reference proteome</keyword>
<sequence>MAKEKENQFNVLIVDDERMNIELAAAFLKEMKNIKISFAQNGQQAIKGIYGRNIDLVLLDINMPGIDGFEVCKLLKEDPKTCDIPIIFLTAQNSIEYITKAFEVGGADYINKPFNGEELKARVRTHLKLRATMQELKDKQSRLAQLSITDPLTKVYNLVYLQARLKQAIENGTDFWLVHLHVTSLEKINTLLGHRTAEGILQEVSKIVVDNSYRSDIIARLYGAHFGILVPNRRREELETMLLTLLRNINSSQKLSKNARCLIVANATKPSDTPYAILARSHTTLKRHKNNTDLPFLIEM</sequence>
<dbReference type="InterPro" id="IPR050595">
    <property type="entry name" value="Bact_response_regulator"/>
</dbReference>
<dbReference type="PROSITE" id="PS50110">
    <property type="entry name" value="RESPONSE_REGULATORY"/>
    <property type="match status" value="1"/>
</dbReference>
<dbReference type="EMBL" id="FOXB01000023">
    <property type="protein sequence ID" value="SFP51045.1"/>
    <property type="molecule type" value="Genomic_DNA"/>
</dbReference>
<evidence type="ECO:0000313" key="9">
    <source>
        <dbReference type="Proteomes" id="UP000199227"/>
    </source>
</evidence>
<evidence type="ECO:0000256" key="5">
    <source>
        <dbReference type="PROSITE-ProRule" id="PRU00169"/>
    </source>
</evidence>
<dbReference type="InterPro" id="IPR029787">
    <property type="entry name" value="Nucleotide_cyclase"/>
</dbReference>
<dbReference type="GO" id="GO:0006935">
    <property type="term" value="P:chemotaxis"/>
    <property type="evidence" value="ECO:0007669"/>
    <property type="project" value="UniProtKB-KW"/>
</dbReference>
<protein>
    <submittedName>
        <fullName evidence="8">Diguanylate cyclase (GGDEF) domain-containing protein</fullName>
    </submittedName>
</protein>
<dbReference type="PANTHER" id="PTHR44591:SF3">
    <property type="entry name" value="RESPONSE REGULATORY DOMAIN-CONTAINING PROTEIN"/>
    <property type="match status" value="1"/>
</dbReference>
<feature type="domain" description="GGDEF" evidence="7">
    <location>
        <begin position="173"/>
        <end position="300"/>
    </location>
</feature>
<evidence type="ECO:0000259" key="6">
    <source>
        <dbReference type="PROSITE" id="PS50110"/>
    </source>
</evidence>
<dbReference type="NCBIfam" id="TIGR00254">
    <property type="entry name" value="GGDEF"/>
    <property type="match status" value="1"/>
</dbReference>
<dbReference type="SMART" id="SM00448">
    <property type="entry name" value="REC"/>
    <property type="match status" value="1"/>
</dbReference>
<dbReference type="GO" id="GO:0097588">
    <property type="term" value="P:archaeal or bacterial-type flagellum-dependent cell motility"/>
    <property type="evidence" value="ECO:0007669"/>
    <property type="project" value="UniProtKB-KW"/>
</dbReference>
<feature type="domain" description="Response regulatory" evidence="6">
    <location>
        <begin position="10"/>
        <end position="127"/>
    </location>
</feature>
<keyword evidence="3 5" id="KW-0597">Phosphoprotein</keyword>
<organism evidence="8 9">
    <name type="scientific">Hydrogenimonas thermophila</name>
    <dbReference type="NCBI Taxonomy" id="223786"/>
    <lineage>
        <taxon>Bacteria</taxon>
        <taxon>Pseudomonadati</taxon>
        <taxon>Campylobacterota</taxon>
        <taxon>Epsilonproteobacteria</taxon>
        <taxon>Campylobacterales</taxon>
        <taxon>Hydrogenimonadaceae</taxon>
        <taxon>Hydrogenimonas</taxon>
    </lineage>
</organism>
<evidence type="ECO:0000256" key="3">
    <source>
        <dbReference type="ARBA" id="ARBA00022553"/>
    </source>
</evidence>
<dbReference type="GO" id="GO:0000160">
    <property type="term" value="P:phosphorelay signal transduction system"/>
    <property type="evidence" value="ECO:0007669"/>
    <property type="project" value="InterPro"/>
</dbReference>
<dbReference type="SUPFAM" id="SSF55073">
    <property type="entry name" value="Nucleotide cyclase"/>
    <property type="match status" value="1"/>
</dbReference>
<dbReference type="Proteomes" id="UP000199227">
    <property type="component" value="Unassembled WGS sequence"/>
</dbReference>
<keyword evidence="4" id="KW-0283">Flagellar rotation</keyword>
<dbReference type="InterPro" id="IPR011006">
    <property type="entry name" value="CheY-like_superfamily"/>
</dbReference>
<dbReference type="Gene3D" id="3.40.50.2300">
    <property type="match status" value="1"/>
</dbReference>
<dbReference type="SUPFAM" id="SSF52172">
    <property type="entry name" value="CheY-like"/>
    <property type="match status" value="1"/>
</dbReference>
<dbReference type="Gene3D" id="3.30.70.270">
    <property type="match status" value="1"/>
</dbReference>
<proteinExistence type="predicted"/>
<comment type="cofactor">
    <cofactor evidence="1">
        <name>Mg(2+)</name>
        <dbReference type="ChEBI" id="CHEBI:18420"/>
    </cofactor>
</comment>
<dbReference type="Pfam" id="PF00990">
    <property type="entry name" value="GGDEF"/>
    <property type="match status" value="1"/>
</dbReference>
<evidence type="ECO:0000256" key="2">
    <source>
        <dbReference type="ARBA" id="ARBA00022500"/>
    </source>
</evidence>
<name>A0A1I5QXR3_9BACT</name>
<evidence type="ECO:0000259" key="7">
    <source>
        <dbReference type="PROSITE" id="PS50887"/>
    </source>
</evidence>
<reference evidence="8 9" key="1">
    <citation type="submission" date="2016-10" db="EMBL/GenBank/DDBJ databases">
        <authorList>
            <person name="de Groot N.N."/>
        </authorList>
    </citation>
    <scope>NUCLEOTIDE SEQUENCE [LARGE SCALE GENOMIC DNA]</scope>
    <source>
        <strain evidence="8 9">EP1-55-1</strain>
    </source>
</reference>
<evidence type="ECO:0000256" key="4">
    <source>
        <dbReference type="ARBA" id="ARBA00022779"/>
    </source>
</evidence>
<dbReference type="SMART" id="SM00267">
    <property type="entry name" value="GGDEF"/>
    <property type="match status" value="1"/>
</dbReference>
<evidence type="ECO:0000313" key="8">
    <source>
        <dbReference type="EMBL" id="SFP51045.1"/>
    </source>
</evidence>
<evidence type="ECO:0000256" key="1">
    <source>
        <dbReference type="ARBA" id="ARBA00001946"/>
    </source>
</evidence>
<accession>A0A1I5QXR3</accession>
<dbReference type="InterPro" id="IPR043128">
    <property type="entry name" value="Rev_trsase/Diguanyl_cyclase"/>
</dbReference>
<dbReference type="PANTHER" id="PTHR44591">
    <property type="entry name" value="STRESS RESPONSE REGULATOR PROTEIN 1"/>
    <property type="match status" value="1"/>
</dbReference>
<dbReference type="InterPro" id="IPR000160">
    <property type="entry name" value="GGDEF_dom"/>
</dbReference>
<dbReference type="AlphaFoldDB" id="A0A1I5QXR3"/>
<dbReference type="STRING" id="223786.SAMN05216234_12315"/>
<dbReference type="Pfam" id="PF00072">
    <property type="entry name" value="Response_reg"/>
    <property type="match status" value="1"/>
</dbReference>
<feature type="modified residue" description="4-aspartylphosphate" evidence="5">
    <location>
        <position position="60"/>
    </location>
</feature>